<accession>A0A7H1MNC2</accession>
<dbReference type="Gene3D" id="3.40.50.300">
    <property type="entry name" value="P-loop containing nucleotide triphosphate hydrolases"/>
    <property type="match status" value="1"/>
</dbReference>
<dbReference type="Proteomes" id="UP000516446">
    <property type="component" value="Chromosome"/>
</dbReference>
<keyword evidence="7 15" id="KW-0418">Kinase</keyword>
<dbReference type="GO" id="GO:0005886">
    <property type="term" value="C:plasma membrane"/>
    <property type="evidence" value="ECO:0007669"/>
    <property type="project" value="TreeGrafter"/>
</dbReference>
<comment type="function">
    <text evidence="12">Involved in the regulation of capsular polysaccharide biosynthesis. Autophosphorylation of CpsD attenuates its activity and reduces the level of encapsulation. May be part of a complex that directs the coordinated polymerization and export to the cell surface of the capsular polysaccharide.</text>
</comment>
<evidence type="ECO:0000256" key="2">
    <source>
        <dbReference type="ARBA" id="ARBA00007316"/>
    </source>
</evidence>
<keyword evidence="11" id="KW-0270">Exopolysaccharide synthesis</keyword>
<evidence type="ECO:0000256" key="4">
    <source>
        <dbReference type="ARBA" id="ARBA00019200"/>
    </source>
</evidence>
<evidence type="ECO:0000256" key="3">
    <source>
        <dbReference type="ARBA" id="ARBA00011903"/>
    </source>
</evidence>
<dbReference type="GO" id="GO:0004715">
    <property type="term" value="F:non-membrane spanning protein tyrosine kinase activity"/>
    <property type="evidence" value="ECO:0007669"/>
    <property type="project" value="UniProtKB-EC"/>
</dbReference>
<name>A0A7H1MNC2_9LACO</name>
<dbReference type="AlphaFoldDB" id="A0A7H1MNC2"/>
<comment type="similarity">
    <text evidence="2">Belongs to the CpsD/CapB family.</text>
</comment>
<keyword evidence="9" id="KW-0972">Capsule biogenesis/degradation</keyword>
<dbReference type="EC" id="2.7.10.2" evidence="3"/>
<dbReference type="GO" id="GO:0005524">
    <property type="term" value="F:ATP binding"/>
    <property type="evidence" value="ECO:0007669"/>
    <property type="project" value="UniProtKB-KW"/>
</dbReference>
<comment type="pathway">
    <text evidence="1">Capsule biogenesis; capsule polysaccharide biosynthesis.</text>
</comment>
<gene>
    <name evidence="15" type="ORF">FY536_06720</name>
</gene>
<evidence type="ECO:0000256" key="13">
    <source>
        <dbReference type="ARBA" id="ARBA00051245"/>
    </source>
</evidence>
<evidence type="ECO:0000256" key="10">
    <source>
        <dbReference type="ARBA" id="ARBA00023137"/>
    </source>
</evidence>
<keyword evidence="8" id="KW-0067">ATP-binding</keyword>
<evidence type="ECO:0000259" key="14">
    <source>
        <dbReference type="Pfam" id="PF13614"/>
    </source>
</evidence>
<dbReference type="SUPFAM" id="SSF52540">
    <property type="entry name" value="P-loop containing nucleoside triphosphate hydrolases"/>
    <property type="match status" value="1"/>
</dbReference>
<feature type="domain" description="AAA" evidence="14">
    <location>
        <begin position="65"/>
        <end position="201"/>
    </location>
</feature>
<protein>
    <recommendedName>
        <fullName evidence="4">Tyrosine-protein kinase CpsD</fullName>
        <ecNumber evidence="3">2.7.10.2</ecNumber>
    </recommendedName>
</protein>
<proteinExistence type="inferred from homology"/>
<evidence type="ECO:0000256" key="12">
    <source>
        <dbReference type="ARBA" id="ARBA00024964"/>
    </source>
</evidence>
<keyword evidence="6" id="KW-0547">Nucleotide-binding</keyword>
<dbReference type="InterPro" id="IPR027417">
    <property type="entry name" value="P-loop_NTPase"/>
</dbReference>
<dbReference type="RefSeq" id="WP_190275623.1">
    <property type="nucleotide sequence ID" value="NZ_CP043431.1"/>
</dbReference>
<dbReference type="FunFam" id="3.40.50.300:FF:000527">
    <property type="entry name" value="Tyrosine-protein kinase etk"/>
    <property type="match status" value="1"/>
</dbReference>
<dbReference type="EMBL" id="CP043431">
    <property type="protein sequence ID" value="QNT64958.1"/>
    <property type="molecule type" value="Genomic_DNA"/>
</dbReference>
<dbReference type="PANTHER" id="PTHR32309">
    <property type="entry name" value="TYROSINE-PROTEIN KINASE"/>
    <property type="match status" value="1"/>
</dbReference>
<evidence type="ECO:0000313" key="15">
    <source>
        <dbReference type="EMBL" id="QNT64958.1"/>
    </source>
</evidence>
<keyword evidence="16" id="KW-1185">Reference proteome</keyword>
<evidence type="ECO:0000256" key="11">
    <source>
        <dbReference type="ARBA" id="ARBA00023169"/>
    </source>
</evidence>
<dbReference type="UniPathway" id="UPA00934"/>
<dbReference type="NCBIfam" id="TIGR01007">
    <property type="entry name" value="eps_fam"/>
    <property type="match status" value="1"/>
</dbReference>
<evidence type="ECO:0000256" key="7">
    <source>
        <dbReference type="ARBA" id="ARBA00022777"/>
    </source>
</evidence>
<dbReference type="InterPro" id="IPR025669">
    <property type="entry name" value="AAA_dom"/>
</dbReference>
<evidence type="ECO:0000256" key="6">
    <source>
        <dbReference type="ARBA" id="ARBA00022741"/>
    </source>
</evidence>
<evidence type="ECO:0000313" key="16">
    <source>
        <dbReference type="Proteomes" id="UP000516446"/>
    </source>
</evidence>
<reference evidence="15 16" key="1">
    <citation type="submission" date="2019-08" db="EMBL/GenBank/DDBJ databases">
        <authorList>
            <person name="Chang H.C."/>
            <person name="Mun S.Y."/>
        </authorList>
    </citation>
    <scope>NUCLEOTIDE SEQUENCE [LARGE SCALE GENOMIC DNA]</scope>
    <source>
        <strain evidence="15 16">SK</strain>
    </source>
</reference>
<comment type="catalytic activity">
    <reaction evidence="13">
        <text>L-tyrosyl-[protein] + ATP = O-phospho-L-tyrosyl-[protein] + ADP + H(+)</text>
        <dbReference type="Rhea" id="RHEA:10596"/>
        <dbReference type="Rhea" id="RHEA-COMP:10136"/>
        <dbReference type="Rhea" id="RHEA-COMP:20101"/>
        <dbReference type="ChEBI" id="CHEBI:15378"/>
        <dbReference type="ChEBI" id="CHEBI:30616"/>
        <dbReference type="ChEBI" id="CHEBI:46858"/>
        <dbReference type="ChEBI" id="CHEBI:61978"/>
        <dbReference type="ChEBI" id="CHEBI:456216"/>
        <dbReference type="EC" id="2.7.10.2"/>
    </reaction>
</comment>
<dbReference type="Pfam" id="PF13614">
    <property type="entry name" value="AAA_31"/>
    <property type="match status" value="1"/>
</dbReference>
<keyword evidence="10" id="KW-0829">Tyrosine-protein kinase</keyword>
<dbReference type="GO" id="GO:0045227">
    <property type="term" value="P:capsule polysaccharide biosynthetic process"/>
    <property type="evidence" value="ECO:0007669"/>
    <property type="project" value="UniProtKB-UniPathway"/>
</dbReference>
<evidence type="ECO:0000256" key="9">
    <source>
        <dbReference type="ARBA" id="ARBA00022903"/>
    </source>
</evidence>
<dbReference type="InterPro" id="IPR005702">
    <property type="entry name" value="Wzc-like_C"/>
</dbReference>
<organism evidence="15 16">
    <name type="scientific">Weissella koreensis</name>
    <dbReference type="NCBI Taxonomy" id="165096"/>
    <lineage>
        <taxon>Bacteria</taxon>
        <taxon>Bacillati</taxon>
        <taxon>Bacillota</taxon>
        <taxon>Bacilli</taxon>
        <taxon>Lactobacillales</taxon>
        <taxon>Lactobacillaceae</taxon>
        <taxon>Weissella</taxon>
    </lineage>
</organism>
<dbReference type="PANTHER" id="PTHR32309:SF13">
    <property type="entry name" value="FERRIC ENTEROBACTIN TRANSPORT PROTEIN FEPE"/>
    <property type="match status" value="1"/>
</dbReference>
<dbReference type="InterPro" id="IPR050445">
    <property type="entry name" value="Bact_polysacc_biosynth/exp"/>
</dbReference>
<dbReference type="CDD" id="cd05387">
    <property type="entry name" value="BY-kinase"/>
    <property type="match status" value="1"/>
</dbReference>
<sequence>MSFLNFNKNKKVYNETQNNGARLITFVEPKNVISEQFRTLRTNIEFSGELVDNFQIIMITSPEMSDGKTMVSSNLAVTWAQAGKKVLYVDADLRRPTAHSTFDLWNTNGLTTILAKGDQPREIVKKTFIENLEVLTSGPVPPNPSELLGSNRMTPLVKWMRNNYDIIIFDVPPVLAVTDAMVLRQHTDGVVITVKIGKTLKANIKRTVENLKMADTKILGVVERVDRKEEKDSAYGYGYGYGYGETK</sequence>
<keyword evidence="5" id="KW-0808">Transferase</keyword>
<dbReference type="GO" id="GO:0042802">
    <property type="term" value="F:identical protein binding"/>
    <property type="evidence" value="ECO:0007669"/>
    <property type="project" value="UniProtKB-ARBA"/>
</dbReference>
<evidence type="ECO:0000256" key="8">
    <source>
        <dbReference type="ARBA" id="ARBA00022840"/>
    </source>
</evidence>
<evidence type="ECO:0000256" key="1">
    <source>
        <dbReference type="ARBA" id="ARBA00005132"/>
    </source>
</evidence>
<evidence type="ECO:0000256" key="5">
    <source>
        <dbReference type="ARBA" id="ARBA00022679"/>
    </source>
</evidence>